<evidence type="ECO:0000313" key="2">
    <source>
        <dbReference type="Proteomes" id="UP001221898"/>
    </source>
</evidence>
<proteinExistence type="predicted"/>
<dbReference type="EMBL" id="JAINUG010000095">
    <property type="protein sequence ID" value="KAJ8397720.1"/>
    <property type="molecule type" value="Genomic_DNA"/>
</dbReference>
<evidence type="ECO:0000313" key="1">
    <source>
        <dbReference type="EMBL" id="KAJ8397720.1"/>
    </source>
</evidence>
<comment type="caution">
    <text evidence="1">The sequence shown here is derived from an EMBL/GenBank/DDBJ whole genome shotgun (WGS) entry which is preliminary data.</text>
</comment>
<gene>
    <name evidence="1" type="ORF">AAFF_G00434090</name>
</gene>
<dbReference type="AlphaFoldDB" id="A0AAD7S845"/>
<protein>
    <submittedName>
        <fullName evidence="1">Uncharacterized protein</fullName>
    </submittedName>
</protein>
<sequence length="109" mass="11953">MPPCVSLACMLLHVSERKPLAVSEWSTGICEREPSGVNLEGAPIRSQRIMGKYVTTAMTAKGWGRTRSPTGCWAVTDRFCGLRLAVIYAFDRAATKLVLVGSRHRETSV</sequence>
<reference evidence="1" key="1">
    <citation type="journal article" date="2023" name="Science">
        <title>Genome structures resolve the early diversification of teleost fishes.</title>
        <authorList>
            <person name="Parey E."/>
            <person name="Louis A."/>
            <person name="Montfort J."/>
            <person name="Bouchez O."/>
            <person name="Roques C."/>
            <person name="Iampietro C."/>
            <person name="Lluch J."/>
            <person name="Castinel A."/>
            <person name="Donnadieu C."/>
            <person name="Desvignes T."/>
            <person name="Floi Bucao C."/>
            <person name="Jouanno E."/>
            <person name="Wen M."/>
            <person name="Mejri S."/>
            <person name="Dirks R."/>
            <person name="Jansen H."/>
            <person name="Henkel C."/>
            <person name="Chen W.J."/>
            <person name="Zahm M."/>
            <person name="Cabau C."/>
            <person name="Klopp C."/>
            <person name="Thompson A.W."/>
            <person name="Robinson-Rechavi M."/>
            <person name="Braasch I."/>
            <person name="Lecointre G."/>
            <person name="Bobe J."/>
            <person name="Postlethwait J.H."/>
            <person name="Berthelot C."/>
            <person name="Roest Crollius H."/>
            <person name="Guiguen Y."/>
        </authorList>
    </citation>
    <scope>NUCLEOTIDE SEQUENCE</scope>
    <source>
        <strain evidence="1">NC1722</strain>
    </source>
</reference>
<accession>A0AAD7S845</accession>
<name>A0AAD7S845_9TELE</name>
<keyword evidence="2" id="KW-1185">Reference proteome</keyword>
<dbReference type="Proteomes" id="UP001221898">
    <property type="component" value="Unassembled WGS sequence"/>
</dbReference>
<organism evidence="1 2">
    <name type="scientific">Aldrovandia affinis</name>
    <dbReference type="NCBI Taxonomy" id="143900"/>
    <lineage>
        <taxon>Eukaryota</taxon>
        <taxon>Metazoa</taxon>
        <taxon>Chordata</taxon>
        <taxon>Craniata</taxon>
        <taxon>Vertebrata</taxon>
        <taxon>Euteleostomi</taxon>
        <taxon>Actinopterygii</taxon>
        <taxon>Neopterygii</taxon>
        <taxon>Teleostei</taxon>
        <taxon>Notacanthiformes</taxon>
        <taxon>Halosauridae</taxon>
        <taxon>Aldrovandia</taxon>
    </lineage>
</organism>